<dbReference type="Pfam" id="PF00665">
    <property type="entry name" value="rve"/>
    <property type="match status" value="1"/>
</dbReference>
<dbReference type="PROSITE" id="PS50994">
    <property type="entry name" value="INTEGRASE"/>
    <property type="match status" value="1"/>
</dbReference>
<dbReference type="EC" id="2.7.7.49" evidence="1"/>
<evidence type="ECO:0000256" key="4">
    <source>
        <dbReference type="ARBA" id="ARBA00022695"/>
    </source>
</evidence>
<keyword evidence="12" id="KW-0695">RNA-directed DNA polymerase</keyword>
<keyword evidence="16" id="KW-0175">Coiled coil</keyword>
<evidence type="ECO:0000256" key="1">
    <source>
        <dbReference type="ARBA" id="ARBA00012493"/>
    </source>
</evidence>
<accession>A0A8X6RKD0</accession>
<feature type="coiled-coil region" evidence="16">
    <location>
        <begin position="23"/>
        <end position="100"/>
    </location>
</feature>
<dbReference type="GO" id="GO:0006508">
    <property type="term" value="P:proteolysis"/>
    <property type="evidence" value="ECO:0007669"/>
    <property type="project" value="UniProtKB-KW"/>
</dbReference>
<dbReference type="InterPro" id="IPR041577">
    <property type="entry name" value="RT_RNaseH_2"/>
</dbReference>
<dbReference type="InterPro" id="IPR043128">
    <property type="entry name" value="Rev_trsase/Diguanyl_cyclase"/>
</dbReference>
<dbReference type="GO" id="GO:0003677">
    <property type="term" value="F:DNA binding"/>
    <property type="evidence" value="ECO:0007669"/>
    <property type="project" value="UniProtKB-KW"/>
</dbReference>
<dbReference type="PANTHER" id="PTHR37984">
    <property type="entry name" value="PROTEIN CBG26694"/>
    <property type="match status" value="1"/>
</dbReference>
<dbReference type="GO" id="GO:0015074">
    <property type="term" value="P:DNA integration"/>
    <property type="evidence" value="ECO:0007669"/>
    <property type="project" value="UniProtKB-KW"/>
</dbReference>
<dbReference type="CDD" id="cd01647">
    <property type="entry name" value="RT_LTR"/>
    <property type="match status" value="1"/>
</dbReference>
<keyword evidence="11" id="KW-0229">DNA integration</keyword>
<dbReference type="Gene3D" id="2.40.70.10">
    <property type="entry name" value="Acid Proteases"/>
    <property type="match status" value="1"/>
</dbReference>
<keyword evidence="13" id="KW-0238">DNA-binding</keyword>
<keyword evidence="2" id="KW-0645">Protease</keyword>
<name>A0A8X6RKD0_TRICX</name>
<keyword evidence="15" id="KW-0479">Metal-binding</keyword>
<dbReference type="GO" id="GO:0042575">
    <property type="term" value="C:DNA polymerase complex"/>
    <property type="evidence" value="ECO:0007669"/>
    <property type="project" value="UniProtKB-ARBA"/>
</dbReference>
<gene>
    <name evidence="19" type="primary">POL</name>
    <name evidence="19" type="ORF">TNCV_3413311</name>
</gene>
<dbReference type="Gene3D" id="1.20.120.20">
    <property type="entry name" value="Apolipoprotein"/>
    <property type="match status" value="1"/>
</dbReference>
<keyword evidence="20" id="KW-1185">Reference proteome</keyword>
<dbReference type="CDD" id="cd00303">
    <property type="entry name" value="retropepsin_like"/>
    <property type="match status" value="1"/>
</dbReference>
<keyword evidence="3" id="KW-0808">Transferase</keyword>
<dbReference type="SUPFAM" id="SSF57756">
    <property type="entry name" value="Retrovirus zinc finger-like domains"/>
    <property type="match status" value="1"/>
</dbReference>
<dbReference type="Gene3D" id="3.30.70.270">
    <property type="match status" value="2"/>
</dbReference>
<dbReference type="GO" id="GO:0003723">
    <property type="term" value="F:RNA binding"/>
    <property type="evidence" value="ECO:0007669"/>
    <property type="project" value="UniProtKB-KW"/>
</dbReference>
<keyword evidence="8" id="KW-0378">Hydrolase</keyword>
<feature type="domain" description="CCHC-type" evidence="17">
    <location>
        <begin position="332"/>
        <end position="346"/>
    </location>
</feature>
<dbReference type="Pfam" id="PF17921">
    <property type="entry name" value="Integrase_H2C2"/>
    <property type="match status" value="1"/>
</dbReference>
<dbReference type="Gene3D" id="1.10.340.70">
    <property type="match status" value="1"/>
</dbReference>
<dbReference type="SUPFAM" id="SSF50630">
    <property type="entry name" value="Acid proteases"/>
    <property type="match status" value="1"/>
</dbReference>
<dbReference type="Gene3D" id="3.10.10.10">
    <property type="entry name" value="HIV Type 1 Reverse Transcriptase, subunit A, domain 1"/>
    <property type="match status" value="1"/>
</dbReference>
<evidence type="ECO:0000313" key="20">
    <source>
        <dbReference type="Proteomes" id="UP000887159"/>
    </source>
</evidence>
<dbReference type="CDD" id="cd09274">
    <property type="entry name" value="RNase_HI_RT_Ty3"/>
    <property type="match status" value="1"/>
</dbReference>
<organism evidence="19 20">
    <name type="scientific">Trichonephila clavipes</name>
    <name type="common">Golden silk orbweaver</name>
    <name type="synonym">Nephila clavipes</name>
    <dbReference type="NCBI Taxonomy" id="2585209"/>
    <lineage>
        <taxon>Eukaryota</taxon>
        <taxon>Metazoa</taxon>
        <taxon>Ecdysozoa</taxon>
        <taxon>Arthropoda</taxon>
        <taxon>Chelicerata</taxon>
        <taxon>Arachnida</taxon>
        <taxon>Araneae</taxon>
        <taxon>Araneomorphae</taxon>
        <taxon>Entelegynae</taxon>
        <taxon>Araneoidea</taxon>
        <taxon>Nephilidae</taxon>
        <taxon>Trichonephila</taxon>
    </lineage>
</organism>
<keyword evidence="10" id="KW-0694">RNA-binding</keyword>
<keyword evidence="9" id="KW-0460">Magnesium</keyword>
<dbReference type="Pfam" id="PF22938">
    <property type="entry name" value="Integrase_p58_C"/>
    <property type="match status" value="1"/>
</dbReference>
<dbReference type="InterPro" id="IPR036875">
    <property type="entry name" value="Znf_CCHC_sf"/>
</dbReference>
<dbReference type="InterPro" id="IPR054465">
    <property type="entry name" value="Integrase_p58-like_C"/>
</dbReference>
<feature type="domain" description="Integrase catalytic" evidence="18">
    <location>
        <begin position="1157"/>
        <end position="1316"/>
    </location>
</feature>
<dbReference type="PROSITE" id="PS00141">
    <property type="entry name" value="ASP_PROTEASE"/>
    <property type="match status" value="1"/>
</dbReference>
<evidence type="ECO:0000256" key="9">
    <source>
        <dbReference type="ARBA" id="ARBA00022842"/>
    </source>
</evidence>
<dbReference type="InterPro" id="IPR041588">
    <property type="entry name" value="Integrase_H2C2"/>
</dbReference>
<dbReference type="PANTHER" id="PTHR37984:SF5">
    <property type="entry name" value="PROTEIN NYNRIN-LIKE"/>
    <property type="match status" value="1"/>
</dbReference>
<dbReference type="Proteomes" id="UP000887159">
    <property type="component" value="Unassembled WGS sequence"/>
</dbReference>
<keyword evidence="7" id="KW-0255">Endonuclease</keyword>
<dbReference type="FunFam" id="3.10.20.370:FF:000001">
    <property type="entry name" value="Retrovirus-related Pol polyprotein from transposon 17.6-like protein"/>
    <property type="match status" value="1"/>
</dbReference>
<dbReference type="InterPro" id="IPR050951">
    <property type="entry name" value="Retrovirus_Pol_polyprotein"/>
</dbReference>
<dbReference type="Pfam" id="PF00078">
    <property type="entry name" value="RVT_1"/>
    <property type="match status" value="1"/>
</dbReference>
<dbReference type="InterPro" id="IPR012337">
    <property type="entry name" value="RNaseH-like_sf"/>
</dbReference>
<keyword evidence="6" id="KW-0064">Aspartyl protease</keyword>
<keyword evidence="4" id="KW-0548">Nucleotidyltransferase</keyword>
<dbReference type="SUPFAM" id="SSF53098">
    <property type="entry name" value="Ribonuclease H-like"/>
    <property type="match status" value="1"/>
</dbReference>
<evidence type="ECO:0000259" key="18">
    <source>
        <dbReference type="PROSITE" id="PS50994"/>
    </source>
</evidence>
<evidence type="ECO:0000256" key="6">
    <source>
        <dbReference type="ARBA" id="ARBA00022750"/>
    </source>
</evidence>
<dbReference type="EMBL" id="BMAU01021176">
    <property type="protein sequence ID" value="GFX93969.1"/>
    <property type="molecule type" value="Genomic_DNA"/>
</dbReference>
<dbReference type="Gene3D" id="3.10.20.370">
    <property type="match status" value="1"/>
</dbReference>
<dbReference type="InterPro" id="IPR043502">
    <property type="entry name" value="DNA/RNA_pol_sf"/>
</dbReference>
<dbReference type="InterPro" id="IPR001969">
    <property type="entry name" value="Aspartic_peptidase_AS"/>
</dbReference>
<dbReference type="GO" id="GO:0004519">
    <property type="term" value="F:endonuclease activity"/>
    <property type="evidence" value="ECO:0007669"/>
    <property type="project" value="UniProtKB-KW"/>
</dbReference>
<dbReference type="FunFam" id="3.10.10.10:FF:000002">
    <property type="entry name" value="Retrovirus-related Pol polyprotein from transposon 17.6-like protein"/>
    <property type="match status" value="1"/>
</dbReference>
<sequence length="1443" mass="165799">MPTTRAMEAQFQTLLEKLTASMNANMAEMKSELTANKEELKSDLKGIGDKLTTMDKKFEEMEGRIESVENKFENKFVDIENKFENKFEDMESKLEKLKQKVMTGQGDEFKFQAPYSKPSIKLSTHDGKSSWQVYKTQFSIVADANQWDSQTKACQLAASLRADAADILQTLPETQRLDFDVLVNALELRFGEKCVKDYSRLQLKSRQQKVSETLQELATDVERLSHLAFSDCPTEVREVLALQHFIDGVRDPEIQKALRMADLKDLKGALVFAMKFEAAQQATRKDGHPIRAVNESDTSNSGVERLERQMRSFMNRVESLMSQKADGKKTLKCWTCGREGHLQRSCWARQGAETNKRLPEGGVGKLINDHLVGRRLPDFGKPHFQVCQISTKSTGENGIFIMGHVNELPCNMIIDTGANVSIIRNDLAQKLKEKLIWTPPRVVLQTVTGEKIDIHGKLKVKIKFGDATYQHSVYVADIADPFILGLDFLKEHGFTLDFNKNELRSIHEEVTIFKIEHRTESIRQVTANENITIPPRTEIIVPGYIGNDVSFNSGLIGSAENKANGLLIASTLVDLSRKTIPLTPDLLENAELSPEQKSSAERLFQEFEDVFSRNSSDIGHTTVTQHRIDTADHPPIKQHPRRLPFAKQEEVGTLLREMQENDIIEPSSSPWASPIVLVRKKDGSTRFCVDYRKLNDVTKKDSYPLPRIDDTLNTLSGHKWFSTLDLKSGYWQVEIHPEDREKQHSLPAKDYGSSKKKSIIWDTSSLQKVFVRTPKSVRRKNWKRPENLRELRSFLGLCTYYRKFVKGFSNIARPLHKLTESKQKFQWTKECEDSFLQLKEALTSSPILIYPQPDKPFILDTDASNESVGAVLSQEIDGQERVVAYWSKCLSKPERNYCVTRKELLAIVKAIEHFHHYLYGQKFLLRTDHASLIWLMNFRNTEGQVARWIQRLNEYYFDIRHRKGSSHGNADALSRRPCPENCRHCSRVETKYDYAIRQITTSTATPPDPWSDEKVREDQMADPDIKPLIEFMESSSNKPSWQDISAYSPTTKQYWALWNSLHLRNGVLYRKFESEDGKTFRWQLVLPRSRIPEVLKELHGSPTGGHFGVMKTLHRVRERFFWGKVRADVEQWCKSCDACSARKGPKIRIRGKLHRYNVGAPFERIAFDILGPLPRTASGNKYLLVVMDYFTKWPEVYPIPDQEAPTVAEAVVQHWISRYGVPLQLHSDQGRNFVSAVLKGFCELLGIDKTKTTPLHPQSDGMVERFNRTILNNLSLMVSKNQQDWDQKVPLFLLAYRSAVHETTGYSPSQMLFGRDLHLPCDLLFGRPPDTPSSPEEYVQNLQARFEDVHNLARERINLRTEKMKTRYDTKATGHQFKEGDKVWFYNPTRRKGLSPKLQSHWDGPYTILKIINDVVIRIRKSTNSKPRVVHYDRLAPYYGHNS</sequence>
<dbReference type="InterPro" id="IPR036397">
    <property type="entry name" value="RNaseH_sf"/>
</dbReference>
<dbReference type="Gene3D" id="3.30.420.10">
    <property type="entry name" value="Ribonuclease H-like superfamily/Ribonuclease H"/>
    <property type="match status" value="1"/>
</dbReference>
<dbReference type="InterPro" id="IPR001878">
    <property type="entry name" value="Znf_CCHC"/>
</dbReference>
<evidence type="ECO:0000256" key="16">
    <source>
        <dbReference type="SAM" id="Coils"/>
    </source>
</evidence>
<evidence type="ECO:0000256" key="15">
    <source>
        <dbReference type="PROSITE-ProRule" id="PRU00047"/>
    </source>
</evidence>
<keyword evidence="5" id="KW-0540">Nuclease</keyword>
<reference evidence="19" key="1">
    <citation type="submission" date="2020-08" db="EMBL/GenBank/DDBJ databases">
        <title>Multicomponent nature underlies the extraordinary mechanical properties of spider dragline silk.</title>
        <authorList>
            <person name="Kono N."/>
            <person name="Nakamura H."/>
            <person name="Mori M."/>
            <person name="Yoshida Y."/>
            <person name="Ohtoshi R."/>
            <person name="Malay A.D."/>
            <person name="Moran D.A.P."/>
            <person name="Tomita M."/>
            <person name="Numata K."/>
            <person name="Arakawa K."/>
        </authorList>
    </citation>
    <scope>NUCLEOTIDE SEQUENCE</scope>
</reference>
<evidence type="ECO:0000256" key="13">
    <source>
        <dbReference type="ARBA" id="ARBA00023125"/>
    </source>
</evidence>
<dbReference type="SMART" id="SM00343">
    <property type="entry name" value="ZnF_C2HC"/>
    <property type="match status" value="1"/>
</dbReference>
<evidence type="ECO:0000256" key="2">
    <source>
        <dbReference type="ARBA" id="ARBA00022670"/>
    </source>
</evidence>
<evidence type="ECO:0000256" key="10">
    <source>
        <dbReference type="ARBA" id="ARBA00022884"/>
    </source>
</evidence>
<dbReference type="SUPFAM" id="SSF56672">
    <property type="entry name" value="DNA/RNA polymerases"/>
    <property type="match status" value="1"/>
</dbReference>
<dbReference type="GO" id="GO:0008270">
    <property type="term" value="F:zinc ion binding"/>
    <property type="evidence" value="ECO:0007669"/>
    <property type="project" value="UniProtKB-KW"/>
</dbReference>
<dbReference type="InterPro" id="IPR001584">
    <property type="entry name" value="Integrase_cat-core"/>
</dbReference>
<dbReference type="GO" id="GO:0004190">
    <property type="term" value="F:aspartic-type endopeptidase activity"/>
    <property type="evidence" value="ECO:0007669"/>
    <property type="project" value="UniProtKB-KW"/>
</dbReference>
<evidence type="ECO:0000256" key="3">
    <source>
        <dbReference type="ARBA" id="ARBA00022679"/>
    </source>
</evidence>
<dbReference type="GO" id="GO:0003964">
    <property type="term" value="F:RNA-directed DNA polymerase activity"/>
    <property type="evidence" value="ECO:0007669"/>
    <property type="project" value="UniProtKB-KW"/>
</dbReference>
<evidence type="ECO:0000256" key="14">
    <source>
        <dbReference type="ARBA" id="ARBA00023268"/>
    </source>
</evidence>
<keyword evidence="15" id="KW-0862">Zinc</keyword>
<dbReference type="PROSITE" id="PS50158">
    <property type="entry name" value="ZF_CCHC"/>
    <property type="match status" value="1"/>
</dbReference>
<dbReference type="Pfam" id="PF13650">
    <property type="entry name" value="Asp_protease_2"/>
    <property type="match status" value="1"/>
</dbReference>
<keyword evidence="15" id="KW-0863">Zinc-finger</keyword>
<evidence type="ECO:0000313" key="19">
    <source>
        <dbReference type="EMBL" id="GFX93969.1"/>
    </source>
</evidence>
<evidence type="ECO:0000256" key="12">
    <source>
        <dbReference type="ARBA" id="ARBA00022918"/>
    </source>
</evidence>
<evidence type="ECO:0000256" key="11">
    <source>
        <dbReference type="ARBA" id="ARBA00022908"/>
    </source>
</evidence>
<evidence type="ECO:0000256" key="7">
    <source>
        <dbReference type="ARBA" id="ARBA00022759"/>
    </source>
</evidence>
<evidence type="ECO:0000256" key="8">
    <source>
        <dbReference type="ARBA" id="ARBA00022801"/>
    </source>
</evidence>
<keyword evidence="14" id="KW-0511">Multifunctional enzyme</keyword>
<dbReference type="FunFam" id="3.30.70.270:FF:000020">
    <property type="entry name" value="Transposon Tf2-6 polyprotein-like Protein"/>
    <property type="match status" value="1"/>
</dbReference>
<dbReference type="InterPro" id="IPR000477">
    <property type="entry name" value="RT_dom"/>
</dbReference>
<proteinExistence type="predicted"/>
<dbReference type="Pfam" id="PF17919">
    <property type="entry name" value="RT_RNaseH_2"/>
    <property type="match status" value="1"/>
</dbReference>
<evidence type="ECO:0000259" key="17">
    <source>
        <dbReference type="PROSITE" id="PS50158"/>
    </source>
</evidence>
<dbReference type="FunFam" id="1.10.340.70:FF:000001">
    <property type="entry name" value="Retrovirus-related Pol polyprotein from transposon gypsy-like Protein"/>
    <property type="match status" value="1"/>
</dbReference>
<dbReference type="FunFam" id="3.30.420.10:FF:000032">
    <property type="entry name" value="Retrovirus-related Pol polyprotein from transposon 297-like Protein"/>
    <property type="match status" value="1"/>
</dbReference>
<protein>
    <recommendedName>
        <fullName evidence="1">RNA-directed DNA polymerase</fullName>
        <ecNumber evidence="1">2.7.7.49</ecNumber>
    </recommendedName>
</protein>
<dbReference type="InterPro" id="IPR021109">
    <property type="entry name" value="Peptidase_aspartic_dom_sf"/>
</dbReference>
<comment type="caution">
    <text evidence="19">The sequence shown here is derived from an EMBL/GenBank/DDBJ whole genome shotgun (WGS) entry which is preliminary data.</text>
</comment>
<evidence type="ECO:0000256" key="5">
    <source>
        <dbReference type="ARBA" id="ARBA00022722"/>
    </source>
</evidence>